<gene>
    <name evidence="1" type="ORF">FNH05_06390</name>
</gene>
<sequence length="109" mass="11945">MSGYVELTHGSGEAKSVGERLGTAGSDFADAAEQAKKEHDNLATLATFGDDKLGHQFMANLGDAPDKLFDAMEKLGQQLHTISTQLRQGVDMQEQSDRENFLRVNRIHV</sequence>
<reference evidence="1 2" key="1">
    <citation type="submission" date="2019-07" db="EMBL/GenBank/DDBJ databases">
        <authorList>
            <person name="Duangmal K."/>
            <person name="Teo W.F.A."/>
        </authorList>
    </citation>
    <scope>NUCLEOTIDE SEQUENCE [LARGE SCALE GENOMIC DNA]</scope>
    <source>
        <strain evidence="1 2">TBRC 6029</strain>
    </source>
</reference>
<keyword evidence="2" id="KW-1185">Reference proteome</keyword>
<reference evidence="1 2" key="2">
    <citation type="submission" date="2019-08" db="EMBL/GenBank/DDBJ databases">
        <title>Amycolatopsis acidicola sp. nov., isolated from peat swamp forest soil.</title>
        <authorList>
            <person name="Srisuk N."/>
        </authorList>
    </citation>
    <scope>NUCLEOTIDE SEQUENCE [LARGE SCALE GENOMIC DNA]</scope>
    <source>
        <strain evidence="1 2">TBRC 6029</strain>
    </source>
</reference>
<dbReference type="Proteomes" id="UP000320011">
    <property type="component" value="Unassembled WGS sequence"/>
</dbReference>
<accession>A0A558DC97</accession>
<evidence type="ECO:0000313" key="1">
    <source>
        <dbReference type="EMBL" id="TVT58649.1"/>
    </source>
</evidence>
<comment type="caution">
    <text evidence="1">The sequence shown here is derived from an EMBL/GenBank/DDBJ whole genome shotgun (WGS) entry which is preliminary data.</text>
</comment>
<evidence type="ECO:0000313" key="2">
    <source>
        <dbReference type="Proteomes" id="UP000320011"/>
    </source>
</evidence>
<name>A0A558DC97_9PSEU</name>
<proteinExistence type="predicted"/>
<dbReference type="EMBL" id="VJWX01000037">
    <property type="protein sequence ID" value="TVT58649.1"/>
    <property type="molecule type" value="Genomic_DNA"/>
</dbReference>
<evidence type="ECO:0008006" key="3">
    <source>
        <dbReference type="Google" id="ProtNLM"/>
    </source>
</evidence>
<organism evidence="1 2">
    <name type="scientific">Amycolatopsis rhizosphaerae</name>
    <dbReference type="NCBI Taxonomy" id="2053003"/>
    <lineage>
        <taxon>Bacteria</taxon>
        <taxon>Bacillati</taxon>
        <taxon>Actinomycetota</taxon>
        <taxon>Actinomycetes</taxon>
        <taxon>Pseudonocardiales</taxon>
        <taxon>Pseudonocardiaceae</taxon>
        <taxon>Amycolatopsis</taxon>
    </lineage>
</organism>
<dbReference type="RefSeq" id="WP_144586343.1">
    <property type="nucleotide sequence ID" value="NZ_VJWX01000037.1"/>
</dbReference>
<protein>
    <recommendedName>
        <fullName evidence="3">WXG100 family type VII secretion target</fullName>
    </recommendedName>
</protein>
<dbReference type="OrthoDB" id="9855397at2"/>
<dbReference type="AlphaFoldDB" id="A0A558DC97"/>